<dbReference type="Proteomes" id="UP000674217">
    <property type="component" value="Unassembled WGS sequence"/>
</dbReference>
<keyword evidence="2" id="KW-0472">Membrane</keyword>
<organism evidence="3 4">
    <name type="scientific">Flavobacterium flabelliforme</name>
    <dbReference type="NCBI Taxonomy" id="2816119"/>
    <lineage>
        <taxon>Bacteria</taxon>
        <taxon>Pseudomonadati</taxon>
        <taxon>Bacteroidota</taxon>
        <taxon>Flavobacteriia</taxon>
        <taxon>Flavobacteriales</taxon>
        <taxon>Flavobacteriaceae</taxon>
        <taxon>Flavobacterium</taxon>
    </lineage>
</organism>
<keyword evidence="2" id="KW-1133">Transmembrane helix</keyword>
<evidence type="ECO:0000256" key="2">
    <source>
        <dbReference type="SAM" id="Phobius"/>
    </source>
</evidence>
<protein>
    <submittedName>
        <fullName evidence="3">Uncharacterized protein</fullName>
    </submittedName>
</protein>
<dbReference type="Gene3D" id="2.160.10.10">
    <property type="entry name" value="Hexapeptide repeat proteins"/>
    <property type="match status" value="2"/>
</dbReference>
<dbReference type="PANTHER" id="PTHR43300">
    <property type="entry name" value="ACETYLTRANSFERASE"/>
    <property type="match status" value="1"/>
</dbReference>
<feature type="transmembrane region" description="Helical" evidence="2">
    <location>
        <begin position="47"/>
        <end position="69"/>
    </location>
</feature>
<dbReference type="EMBL" id="JAGFBU010000003">
    <property type="protein sequence ID" value="MBP4142045.1"/>
    <property type="molecule type" value="Genomic_DNA"/>
</dbReference>
<evidence type="ECO:0000313" key="4">
    <source>
        <dbReference type="Proteomes" id="UP000674217"/>
    </source>
</evidence>
<feature type="transmembrane region" description="Helical" evidence="2">
    <location>
        <begin position="21"/>
        <end position="41"/>
    </location>
</feature>
<dbReference type="SUPFAM" id="SSF51161">
    <property type="entry name" value="Trimeric LpxA-like enzymes"/>
    <property type="match status" value="1"/>
</dbReference>
<evidence type="ECO:0000313" key="3">
    <source>
        <dbReference type="EMBL" id="MBP4142045.1"/>
    </source>
</evidence>
<comment type="caution">
    <text evidence="3">The sequence shown here is derived from an EMBL/GenBank/DDBJ whole genome shotgun (WGS) entry which is preliminary data.</text>
</comment>
<proteinExistence type="inferred from homology"/>
<evidence type="ECO:0000256" key="1">
    <source>
        <dbReference type="ARBA" id="ARBA00007274"/>
    </source>
</evidence>
<comment type="similarity">
    <text evidence="1">Belongs to the transferase hexapeptide repeat family.</text>
</comment>
<keyword evidence="4" id="KW-1185">Reference proteome</keyword>
<dbReference type="RefSeq" id="WP_210646007.1">
    <property type="nucleotide sequence ID" value="NZ_JAGFBU010000003.1"/>
</dbReference>
<sequence>MKKEFIFTELLVQLSLTIIKPIIFIIAFSPFVLSIICQKYLSNLLFFIYISLSLLLFPVLTLLIIALIFKLLPNVPNGKHNFFTKHYYIWLFKDLIHETVVTSSFLNNLVIRIKPVRYIFYSIIGIPNKSFIILANDVRILDPDRVHIGKFTFIGINTILSGHIIRSGRLVLEKIHIGNSNILGAFCSVACGVKTGNDCKIDSFVTLNNNVTIGNNSVVLGKSLIDSYVKIGNNVRIGKSCIIGSNTIIEDKAIIGDYLRIGSNKIIKRGEIVKTDML</sequence>
<dbReference type="InterPro" id="IPR050179">
    <property type="entry name" value="Trans_hexapeptide_repeat"/>
</dbReference>
<accession>A0ABS5CTV0</accession>
<name>A0ABS5CTV0_9FLAO</name>
<gene>
    <name evidence="3" type="ORF">J3S90_09540</name>
</gene>
<keyword evidence="2" id="KW-0812">Transmembrane</keyword>
<reference evidence="3 4" key="1">
    <citation type="submission" date="2021-03" db="EMBL/GenBank/DDBJ databases">
        <title>Flavobacterium Flabelliformis Sp. Nov. And Flavobacterium Geliluteum Sp. Nov., Two Novel Multidrug Resistant Psychrophilic Species Isolated From Antarctica.</title>
        <authorList>
            <person name="Kralova S."/>
            <person name="Busse H.J."/>
            <person name="Bezdicek M."/>
            <person name="Nykrynova M."/>
            <person name="Kroupova E."/>
            <person name="Krsek D."/>
            <person name="Sedlacek I."/>
        </authorList>
    </citation>
    <scope>NUCLEOTIDE SEQUENCE [LARGE SCALE GENOMIC DNA]</scope>
    <source>
        <strain evidence="3 4">P4023</strain>
    </source>
</reference>
<dbReference type="InterPro" id="IPR011004">
    <property type="entry name" value="Trimer_LpxA-like_sf"/>
</dbReference>